<evidence type="ECO:0008006" key="2">
    <source>
        <dbReference type="Google" id="ProtNLM"/>
    </source>
</evidence>
<comment type="caution">
    <text evidence="1">The sequence shown here is derived from an EMBL/GenBank/DDBJ whole genome shotgun (WGS) entry which is preliminary data.</text>
</comment>
<sequence>MRKLLHYRVWLALVWISCGSLISGCWDSHDINLRTMPVIMGIAKGSSHRYEVTLQIPIPVEKGLSMKIVSQSINCYNGCRYEATIAQYKKAIMNDVTTFFKYSNPRPAGIPKYRRQVYGKPMRPRKTSFYRLFALVKKRFFPSLDPLCWKREDDCAIEQRRHPSYKLKSNNYYGAAVEVLENANITLESAKMRWSARLTKEDPTIDGKLFIRSALTESKEKATINELVSSLQSLMTDQYLMCYKRRSDKIKKSAIYADPICLEHFVLVIYFP</sequence>
<dbReference type="PROSITE" id="PS51257">
    <property type="entry name" value="PROKAR_LIPOPROTEIN"/>
    <property type="match status" value="1"/>
</dbReference>
<dbReference type="EMBL" id="JAAIKC010000003">
    <property type="protein sequence ID" value="NEW06792.1"/>
    <property type="molecule type" value="Genomic_DNA"/>
</dbReference>
<dbReference type="RefSeq" id="WP_163946441.1">
    <property type="nucleotide sequence ID" value="NZ_JAAIKC010000003.1"/>
</dbReference>
<name>A0A6G3ZXD0_9BACL</name>
<accession>A0A6G3ZXD0</accession>
<evidence type="ECO:0000313" key="1">
    <source>
        <dbReference type="EMBL" id="NEW06792.1"/>
    </source>
</evidence>
<dbReference type="AlphaFoldDB" id="A0A6G3ZXD0"/>
<organism evidence="1">
    <name type="scientific">Paenibacillus sp. SYP-B3998</name>
    <dbReference type="NCBI Taxonomy" id="2678564"/>
    <lineage>
        <taxon>Bacteria</taxon>
        <taxon>Bacillati</taxon>
        <taxon>Bacillota</taxon>
        <taxon>Bacilli</taxon>
        <taxon>Bacillales</taxon>
        <taxon>Paenibacillaceae</taxon>
        <taxon>Paenibacillus</taxon>
    </lineage>
</organism>
<gene>
    <name evidence="1" type="ORF">GK047_12290</name>
</gene>
<protein>
    <recommendedName>
        <fullName evidence="2">Lipoprotein</fullName>
    </recommendedName>
</protein>
<proteinExistence type="predicted"/>
<reference evidence="1" key="1">
    <citation type="submission" date="2020-02" db="EMBL/GenBank/DDBJ databases">
        <authorList>
            <person name="Shen X.-R."/>
            <person name="Zhang Y.-X."/>
        </authorList>
    </citation>
    <scope>NUCLEOTIDE SEQUENCE</scope>
    <source>
        <strain evidence="1">SYP-B3998</strain>
    </source>
</reference>